<name>A0ABU7A8I9_9TELE</name>
<sequence>MLFGNVPSVSDVSSSGGGAGRSSAISLTWPMLLVVGRGATKGTRNERTAENLHFFAVPAAAPLLLFSSSFILSFRYVSRKPFHFFRHTSSENIGIFCEMKSHEYLYIPERRNRRQAGFPSIFFGGVKCGCSLLPFHG</sequence>
<gene>
    <name evidence="2" type="ORF">ATANTOWER_030132</name>
</gene>
<comment type="caution">
    <text evidence="2">The sequence shown here is derived from an EMBL/GenBank/DDBJ whole genome shotgun (WGS) entry which is preliminary data.</text>
</comment>
<reference evidence="2 3" key="1">
    <citation type="submission" date="2021-07" db="EMBL/GenBank/DDBJ databases">
        <authorList>
            <person name="Palmer J.M."/>
        </authorList>
    </citation>
    <scope>NUCLEOTIDE SEQUENCE [LARGE SCALE GENOMIC DNA]</scope>
    <source>
        <strain evidence="2 3">AT_MEX2019</strain>
        <tissue evidence="2">Muscle</tissue>
    </source>
</reference>
<feature type="transmembrane region" description="Helical" evidence="1">
    <location>
        <begin position="54"/>
        <end position="77"/>
    </location>
</feature>
<evidence type="ECO:0000256" key="1">
    <source>
        <dbReference type="SAM" id="Phobius"/>
    </source>
</evidence>
<protein>
    <submittedName>
        <fullName evidence="2">Uncharacterized protein</fullName>
    </submittedName>
</protein>
<accession>A0ABU7A8I9</accession>
<organism evidence="2 3">
    <name type="scientific">Ataeniobius toweri</name>
    <dbReference type="NCBI Taxonomy" id="208326"/>
    <lineage>
        <taxon>Eukaryota</taxon>
        <taxon>Metazoa</taxon>
        <taxon>Chordata</taxon>
        <taxon>Craniata</taxon>
        <taxon>Vertebrata</taxon>
        <taxon>Euteleostomi</taxon>
        <taxon>Actinopterygii</taxon>
        <taxon>Neopterygii</taxon>
        <taxon>Teleostei</taxon>
        <taxon>Neoteleostei</taxon>
        <taxon>Acanthomorphata</taxon>
        <taxon>Ovalentaria</taxon>
        <taxon>Atherinomorphae</taxon>
        <taxon>Cyprinodontiformes</taxon>
        <taxon>Goodeidae</taxon>
        <taxon>Ataeniobius</taxon>
    </lineage>
</organism>
<keyword evidence="1" id="KW-0472">Membrane</keyword>
<keyword evidence="1" id="KW-1133">Transmembrane helix</keyword>
<dbReference type="EMBL" id="JAHUTI010007999">
    <property type="protein sequence ID" value="MED6234442.1"/>
    <property type="molecule type" value="Genomic_DNA"/>
</dbReference>
<keyword evidence="1" id="KW-0812">Transmembrane</keyword>
<proteinExistence type="predicted"/>
<evidence type="ECO:0000313" key="2">
    <source>
        <dbReference type="EMBL" id="MED6234442.1"/>
    </source>
</evidence>
<dbReference type="Proteomes" id="UP001345963">
    <property type="component" value="Unassembled WGS sequence"/>
</dbReference>
<keyword evidence="3" id="KW-1185">Reference proteome</keyword>
<evidence type="ECO:0000313" key="3">
    <source>
        <dbReference type="Proteomes" id="UP001345963"/>
    </source>
</evidence>